<evidence type="ECO:0000313" key="1">
    <source>
        <dbReference type="EMBL" id="CAG5118463.1"/>
    </source>
</evidence>
<keyword evidence="2" id="KW-1185">Reference proteome</keyword>
<gene>
    <name evidence="1" type="ORF">CUNI_LOCUS4021</name>
</gene>
<dbReference type="Proteomes" id="UP000678393">
    <property type="component" value="Unassembled WGS sequence"/>
</dbReference>
<name>A0A8S3YNV0_9EUPU</name>
<organism evidence="1 2">
    <name type="scientific">Candidula unifasciata</name>
    <dbReference type="NCBI Taxonomy" id="100452"/>
    <lineage>
        <taxon>Eukaryota</taxon>
        <taxon>Metazoa</taxon>
        <taxon>Spiralia</taxon>
        <taxon>Lophotrochozoa</taxon>
        <taxon>Mollusca</taxon>
        <taxon>Gastropoda</taxon>
        <taxon>Heterobranchia</taxon>
        <taxon>Euthyneura</taxon>
        <taxon>Panpulmonata</taxon>
        <taxon>Eupulmonata</taxon>
        <taxon>Stylommatophora</taxon>
        <taxon>Helicina</taxon>
        <taxon>Helicoidea</taxon>
        <taxon>Geomitridae</taxon>
        <taxon>Candidula</taxon>
    </lineage>
</organism>
<protein>
    <submittedName>
        <fullName evidence="1">Uncharacterized protein</fullName>
    </submittedName>
</protein>
<dbReference type="OrthoDB" id="6063169at2759"/>
<reference evidence="1" key="1">
    <citation type="submission" date="2021-04" db="EMBL/GenBank/DDBJ databases">
        <authorList>
            <consortium name="Molecular Ecology Group"/>
        </authorList>
    </citation>
    <scope>NUCLEOTIDE SEQUENCE</scope>
</reference>
<sequence>PSYFKWYGLRMGFLCYLLRYFLLMNWGQNLYISPQEFFTIVAWTFGSHDSSYQKLSIVPSPRCVTVENWFLLLYRNAYAFLGNILNLCHEFPAPRDLFSGGAWVAMYTACAVNDPNPQFREPLPKSVRLEDMKEISMKVYQIVMSNRDVVRSIVRGLFPFD</sequence>
<proteinExistence type="predicted"/>
<accession>A0A8S3YNV0</accession>
<comment type="caution">
    <text evidence="1">The sequence shown here is derived from an EMBL/GenBank/DDBJ whole genome shotgun (WGS) entry which is preliminary data.</text>
</comment>
<feature type="non-terminal residue" evidence="1">
    <location>
        <position position="161"/>
    </location>
</feature>
<dbReference type="EMBL" id="CAJHNH020000557">
    <property type="protein sequence ID" value="CAG5118463.1"/>
    <property type="molecule type" value="Genomic_DNA"/>
</dbReference>
<dbReference type="AlphaFoldDB" id="A0A8S3YNV0"/>
<evidence type="ECO:0000313" key="2">
    <source>
        <dbReference type="Proteomes" id="UP000678393"/>
    </source>
</evidence>